<feature type="transmembrane region" description="Helical" evidence="5">
    <location>
        <begin position="15"/>
        <end position="33"/>
    </location>
</feature>
<dbReference type="InterPro" id="IPR009056">
    <property type="entry name" value="Cyt_c-like_dom"/>
</dbReference>
<keyword evidence="5" id="KW-1133">Transmembrane helix</keyword>
<name>A0A3B0RJX2_9ZZZZ</name>
<dbReference type="GO" id="GO:0020037">
    <property type="term" value="F:heme binding"/>
    <property type="evidence" value="ECO:0007669"/>
    <property type="project" value="InterPro"/>
</dbReference>
<organism evidence="7">
    <name type="scientific">hydrothermal vent metagenome</name>
    <dbReference type="NCBI Taxonomy" id="652676"/>
    <lineage>
        <taxon>unclassified sequences</taxon>
        <taxon>metagenomes</taxon>
        <taxon>ecological metagenomes</taxon>
    </lineage>
</organism>
<feature type="region of interest" description="Disordered" evidence="4">
    <location>
        <begin position="138"/>
        <end position="238"/>
    </location>
</feature>
<reference evidence="7" key="1">
    <citation type="submission" date="2018-06" db="EMBL/GenBank/DDBJ databases">
        <authorList>
            <person name="Zhirakovskaya E."/>
        </authorList>
    </citation>
    <scope>NUCLEOTIDE SEQUENCE</scope>
</reference>
<evidence type="ECO:0000256" key="5">
    <source>
        <dbReference type="SAM" id="Phobius"/>
    </source>
</evidence>
<feature type="compositionally biased region" description="Basic and acidic residues" evidence="4">
    <location>
        <begin position="201"/>
        <end position="238"/>
    </location>
</feature>
<accession>A0A3B0RJX2</accession>
<dbReference type="EMBL" id="UOEK01000049">
    <property type="protein sequence ID" value="VAV93754.1"/>
    <property type="molecule type" value="Genomic_DNA"/>
</dbReference>
<proteinExistence type="predicted"/>
<evidence type="ECO:0000313" key="7">
    <source>
        <dbReference type="EMBL" id="VAV93754.1"/>
    </source>
</evidence>
<evidence type="ECO:0000256" key="3">
    <source>
        <dbReference type="ARBA" id="ARBA00023004"/>
    </source>
</evidence>
<sequence>MPSKDTQLEHRTNSWMIAGLVLMVIGLLAFPIYRFSEPAARAAADETAQSNLALAGEALWSATCASCHGSYGEGNDAPALNSTQFLTIVSDEQILSIASSGIPGTEMSAYSQQFGGPLTEEQIASLVACVRSWEKTAPDRPDWRDMLNVPAGAHNDSTDAPAGHDEAPADHDEDGAEDHDEAATTDGPAACGPGYDIAAFADHDADGTADHAEDATPGDHAEDGDPDADGHDETTATH</sequence>
<evidence type="ECO:0000259" key="6">
    <source>
        <dbReference type="PROSITE" id="PS51007"/>
    </source>
</evidence>
<dbReference type="InterPro" id="IPR036909">
    <property type="entry name" value="Cyt_c-like_dom_sf"/>
</dbReference>
<keyword evidence="3" id="KW-0408">Iron</keyword>
<dbReference type="GO" id="GO:0046872">
    <property type="term" value="F:metal ion binding"/>
    <property type="evidence" value="ECO:0007669"/>
    <property type="project" value="UniProtKB-KW"/>
</dbReference>
<dbReference type="GO" id="GO:0009055">
    <property type="term" value="F:electron transfer activity"/>
    <property type="evidence" value="ECO:0007669"/>
    <property type="project" value="InterPro"/>
</dbReference>
<dbReference type="Pfam" id="PF13442">
    <property type="entry name" value="Cytochrome_CBB3"/>
    <property type="match status" value="1"/>
</dbReference>
<protein>
    <recommendedName>
        <fullName evidence="6">Cytochrome c domain-containing protein</fullName>
    </recommendedName>
</protein>
<feature type="compositionally biased region" description="Acidic residues" evidence="4">
    <location>
        <begin position="171"/>
        <end position="180"/>
    </location>
</feature>
<keyword evidence="2" id="KW-0479">Metal-binding</keyword>
<evidence type="ECO:0000256" key="4">
    <source>
        <dbReference type="SAM" id="MobiDB-lite"/>
    </source>
</evidence>
<dbReference type="AlphaFoldDB" id="A0A3B0RJX2"/>
<dbReference type="PROSITE" id="PS51007">
    <property type="entry name" value="CYTC"/>
    <property type="match status" value="1"/>
</dbReference>
<keyword evidence="5" id="KW-0812">Transmembrane</keyword>
<keyword evidence="5" id="KW-0472">Membrane</keyword>
<dbReference type="Gene3D" id="1.10.760.10">
    <property type="entry name" value="Cytochrome c-like domain"/>
    <property type="match status" value="1"/>
</dbReference>
<keyword evidence="1" id="KW-0349">Heme</keyword>
<evidence type="ECO:0000256" key="1">
    <source>
        <dbReference type="ARBA" id="ARBA00022617"/>
    </source>
</evidence>
<evidence type="ECO:0000256" key="2">
    <source>
        <dbReference type="ARBA" id="ARBA00022723"/>
    </source>
</evidence>
<dbReference type="SUPFAM" id="SSF46626">
    <property type="entry name" value="Cytochrome c"/>
    <property type="match status" value="1"/>
</dbReference>
<gene>
    <name evidence="7" type="ORF">MNBD_ACTINO02-311</name>
</gene>
<feature type="domain" description="Cytochrome c" evidence="6">
    <location>
        <begin position="51"/>
        <end position="134"/>
    </location>
</feature>